<gene>
    <name evidence="1" type="ORF">EV688_11633</name>
</gene>
<keyword evidence="2" id="KW-1185">Reference proteome</keyword>
<evidence type="ECO:0000313" key="2">
    <source>
        <dbReference type="Proteomes" id="UP000294980"/>
    </source>
</evidence>
<protein>
    <recommendedName>
        <fullName evidence="3">Lipoprotein</fullName>
    </recommendedName>
</protein>
<evidence type="ECO:0000313" key="1">
    <source>
        <dbReference type="EMBL" id="TCO73197.1"/>
    </source>
</evidence>
<proteinExistence type="predicted"/>
<dbReference type="RefSeq" id="WP_117319147.1">
    <property type="nucleotide sequence ID" value="NZ_QQSW01000020.1"/>
</dbReference>
<dbReference type="Proteomes" id="UP000294980">
    <property type="component" value="Unassembled WGS sequence"/>
</dbReference>
<dbReference type="OrthoDB" id="5767052at2"/>
<dbReference type="Pfam" id="PF19795">
    <property type="entry name" value="DUF6279"/>
    <property type="match status" value="1"/>
</dbReference>
<dbReference type="AlphaFoldDB" id="A0A4R2KL22"/>
<reference evidence="1 2" key="1">
    <citation type="submission" date="2019-03" db="EMBL/GenBank/DDBJ databases">
        <title>Genomic Encyclopedia of Type Strains, Phase IV (KMG-IV): sequencing the most valuable type-strain genomes for metagenomic binning, comparative biology and taxonomic classification.</title>
        <authorList>
            <person name="Goeker M."/>
        </authorList>
    </citation>
    <scope>NUCLEOTIDE SEQUENCE [LARGE SCALE GENOMIC DNA]</scope>
    <source>
        <strain evidence="1 2">DSM 23344</strain>
    </source>
</reference>
<dbReference type="EMBL" id="SLWX01000016">
    <property type="protein sequence ID" value="TCO73197.1"/>
    <property type="molecule type" value="Genomic_DNA"/>
</dbReference>
<dbReference type="PIRSF" id="PIRSF028200">
    <property type="entry name" value="UCP028200"/>
    <property type="match status" value="1"/>
</dbReference>
<dbReference type="InterPro" id="IPR016875">
    <property type="entry name" value="UCP028200"/>
</dbReference>
<organism evidence="1 2">
    <name type="scientific">Chromatocurvus halotolerans</name>
    <dbReference type="NCBI Taxonomy" id="1132028"/>
    <lineage>
        <taxon>Bacteria</taxon>
        <taxon>Pseudomonadati</taxon>
        <taxon>Pseudomonadota</taxon>
        <taxon>Gammaproteobacteria</taxon>
        <taxon>Cellvibrionales</taxon>
        <taxon>Halieaceae</taxon>
        <taxon>Chromatocurvus</taxon>
    </lineage>
</organism>
<comment type="caution">
    <text evidence="1">The sequence shown here is derived from an EMBL/GenBank/DDBJ whole genome shotgun (WGS) entry which is preliminary data.</text>
</comment>
<dbReference type="PROSITE" id="PS51257">
    <property type="entry name" value="PROKAR_LIPOPROTEIN"/>
    <property type="match status" value="1"/>
</dbReference>
<accession>A0A4R2KL22</accession>
<name>A0A4R2KL22_9GAMM</name>
<evidence type="ECO:0008006" key="3">
    <source>
        <dbReference type="Google" id="ProtNLM"/>
    </source>
</evidence>
<sequence length="278" mass="32689">MRRCRAVIACLLLALIAACSSTQFFYNRLDFLIPWYLSGYVDLERDQRQLLKDQVDAFLGWHRRSELPRYAALLARAEASLDSPVTAATVEELALSAEEEWLRLRDRALDELMVVGEALDDEQLAEFIGNLRERQREYEEKYLDRDSDEYRQEACDSLTDNLEDYLGRLGRGRQREICAMLTDLRRADVAWLSERQRWIDWLEEVLQRRPGWQTELRQRVTGWEDTVSPDYLSIYAHNSTLIYRAVAAAVEARSERQDRYLRRKLSGLREDFTRLSAP</sequence>